<dbReference type="InterPro" id="IPR001920">
    <property type="entry name" value="Asp/Glu_race"/>
</dbReference>
<dbReference type="InterPro" id="IPR015942">
    <property type="entry name" value="Asp/Glu/hydantoin_racemase"/>
</dbReference>
<evidence type="ECO:0000256" key="2">
    <source>
        <dbReference type="ARBA" id="ARBA00023235"/>
    </source>
</evidence>
<dbReference type="PANTHER" id="PTHR21198:SF7">
    <property type="entry name" value="ASPARTATE-GLUTAMATE RACEMASE FAMILY"/>
    <property type="match status" value="1"/>
</dbReference>
<reference evidence="3" key="1">
    <citation type="submission" date="2023-03" db="EMBL/GenBank/DDBJ databases">
        <title>Chitinimonas shenzhenensis gen. nov., sp. nov., a novel member of family Burkholderiaceae isolated from activated sludge collected in Shen Zhen, China.</title>
        <authorList>
            <person name="Wang X."/>
        </authorList>
    </citation>
    <scope>NUCLEOTIDE SEQUENCE</scope>
    <source>
        <strain evidence="3">DQS-5</strain>
    </source>
</reference>
<evidence type="ECO:0000313" key="4">
    <source>
        <dbReference type="Proteomes" id="UP001172778"/>
    </source>
</evidence>
<dbReference type="Gene3D" id="3.40.50.1860">
    <property type="match status" value="2"/>
</dbReference>
<organism evidence="3 4">
    <name type="scientific">Parachitinimonas caeni</name>
    <dbReference type="NCBI Taxonomy" id="3031301"/>
    <lineage>
        <taxon>Bacteria</taxon>
        <taxon>Pseudomonadati</taxon>
        <taxon>Pseudomonadota</taxon>
        <taxon>Betaproteobacteria</taxon>
        <taxon>Neisseriales</taxon>
        <taxon>Chitinibacteraceae</taxon>
        <taxon>Parachitinimonas</taxon>
    </lineage>
</organism>
<evidence type="ECO:0000256" key="1">
    <source>
        <dbReference type="ARBA" id="ARBA00007847"/>
    </source>
</evidence>
<dbReference type="Proteomes" id="UP001172778">
    <property type="component" value="Unassembled WGS sequence"/>
</dbReference>
<protein>
    <submittedName>
        <fullName evidence="3">Aspartate/glutamate racemase family protein</fullName>
    </submittedName>
</protein>
<name>A0ABT7DRN3_9NEIS</name>
<comment type="similarity">
    <text evidence="1">Belongs to the aspartate/glutamate racemases family.</text>
</comment>
<keyword evidence="2" id="KW-0413">Isomerase</keyword>
<dbReference type="InterPro" id="IPR018187">
    <property type="entry name" value="Asp/Glu_racemase_AS_1"/>
</dbReference>
<dbReference type="RefSeq" id="WP_284099011.1">
    <property type="nucleotide sequence ID" value="NZ_JARRAF010000001.1"/>
</dbReference>
<proteinExistence type="inferred from homology"/>
<accession>A0ABT7DRN3</accession>
<keyword evidence="4" id="KW-1185">Reference proteome</keyword>
<dbReference type="InterPro" id="IPR004380">
    <property type="entry name" value="Asp_race"/>
</dbReference>
<dbReference type="NCBIfam" id="TIGR00035">
    <property type="entry name" value="asp_race"/>
    <property type="match status" value="1"/>
</dbReference>
<sequence>METMGLLGGMSWESTAGYYRLINQAIRQRLGGLHSAKLVMHSVDFHEIEQLQAKGDWDEAGRQLALAARSVEAAGADFIILCTNTMHKVAPAIEAAVSIPLLHIVEPTAAAIREAGIKKVGLLGTRFTMEQPFYKGRLSERHGIEVLTPDDADREVVHRIIYQELCLGQVKDDSREAYRRIIKQLVADGAEGIIFGCTEISMLVGAADSPVPTFDTTELHALAAADAAIRYR</sequence>
<dbReference type="PROSITE" id="PS00923">
    <property type="entry name" value="ASP_GLU_RACEMASE_1"/>
    <property type="match status" value="1"/>
</dbReference>
<dbReference type="PANTHER" id="PTHR21198">
    <property type="entry name" value="GLUTAMATE RACEMASE"/>
    <property type="match status" value="1"/>
</dbReference>
<gene>
    <name evidence="3" type="ORF">PZA18_01580</name>
</gene>
<dbReference type="Pfam" id="PF01177">
    <property type="entry name" value="Asp_Glu_race"/>
    <property type="match status" value="1"/>
</dbReference>
<dbReference type="SUPFAM" id="SSF53681">
    <property type="entry name" value="Aspartate/glutamate racemase"/>
    <property type="match status" value="2"/>
</dbReference>
<comment type="caution">
    <text evidence="3">The sequence shown here is derived from an EMBL/GenBank/DDBJ whole genome shotgun (WGS) entry which is preliminary data.</text>
</comment>
<evidence type="ECO:0000313" key="3">
    <source>
        <dbReference type="EMBL" id="MDK2122733.1"/>
    </source>
</evidence>
<dbReference type="EMBL" id="JARRAF010000001">
    <property type="protein sequence ID" value="MDK2122733.1"/>
    <property type="molecule type" value="Genomic_DNA"/>
</dbReference>